<dbReference type="PANTHER" id="PTHR36834">
    <property type="entry name" value="MEMBRANE PROTEIN-RELATED"/>
    <property type="match status" value="1"/>
</dbReference>
<sequence>MHKLDIDLDKSTNKHSISMWNILLWILLGIYLLFVFYLTLFAWNYGSSYGPVGPGGRHYNLVLFRSIYNITMYSGNWEQPLRILGGNVLMFIPFGILTSLLMKEGVKTVVTVTFFSFLLSFFIEMNQFIFTYRVANVDDLLLNTIGGLLGALFIFFCRYLKP</sequence>
<organism evidence="3 4">
    <name type="scientific">Aliibacillus thermotolerans</name>
    <dbReference type="NCBI Taxonomy" id="1834418"/>
    <lineage>
        <taxon>Bacteria</taxon>
        <taxon>Bacillati</taxon>
        <taxon>Bacillota</taxon>
        <taxon>Bacilli</taxon>
        <taxon>Bacillales</taxon>
        <taxon>Bacillaceae</taxon>
        <taxon>Aliibacillus</taxon>
    </lineage>
</organism>
<keyword evidence="1" id="KW-1133">Transmembrane helix</keyword>
<comment type="caution">
    <text evidence="3">The sequence shown here is derived from an EMBL/GenBank/DDBJ whole genome shotgun (WGS) entry which is preliminary data.</text>
</comment>
<protein>
    <submittedName>
        <fullName evidence="3">VanZ family protein</fullName>
    </submittedName>
</protein>
<evidence type="ECO:0000313" key="4">
    <source>
        <dbReference type="Proteomes" id="UP001596143"/>
    </source>
</evidence>
<accession>A0ABW0U5W9</accession>
<proteinExistence type="predicted"/>
<name>A0ABW0U5W9_9BACI</name>
<dbReference type="PANTHER" id="PTHR36834:SF1">
    <property type="entry name" value="INTEGRAL MEMBRANE PROTEIN"/>
    <property type="match status" value="1"/>
</dbReference>
<evidence type="ECO:0000313" key="3">
    <source>
        <dbReference type="EMBL" id="MFC5628184.1"/>
    </source>
</evidence>
<dbReference type="Proteomes" id="UP001596143">
    <property type="component" value="Unassembled WGS sequence"/>
</dbReference>
<keyword evidence="4" id="KW-1185">Reference proteome</keyword>
<feature type="transmembrane region" description="Helical" evidence="1">
    <location>
        <begin position="20"/>
        <end position="43"/>
    </location>
</feature>
<dbReference type="InterPro" id="IPR006976">
    <property type="entry name" value="VanZ-like"/>
</dbReference>
<feature type="transmembrane region" description="Helical" evidence="1">
    <location>
        <begin position="109"/>
        <end position="129"/>
    </location>
</feature>
<dbReference type="RefSeq" id="WP_270897454.1">
    <property type="nucleotide sequence ID" value="NZ_JBHSPF010000018.1"/>
</dbReference>
<reference evidence="4" key="1">
    <citation type="journal article" date="2019" name="Int. J. Syst. Evol. Microbiol.">
        <title>The Global Catalogue of Microorganisms (GCM) 10K type strain sequencing project: providing services to taxonomists for standard genome sequencing and annotation.</title>
        <authorList>
            <consortium name="The Broad Institute Genomics Platform"/>
            <consortium name="The Broad Institute Genome Sequencing Center for Infectious Disease"/>
            <person name="Wu L."/>
            <person name="Ma J."/>
        </authorList>
    </citation>
    <scope>NUCLEOTIDE SEQUENCE [LARGE SCALE GENOMIC DNA]</scope>
    <source>
        <strain evidence="4">CGMCC 1.15790</strain>
    </source>
</reference>
<keyword evidence="1" id="KW-0472">Membrane</keyword>
<dbReference type="EMBL" id="JBHSPF010000018">
    <property type="protein sequence ID" value="MFC5628184.1"/>
    <property type="molecule type" value="Genomic_DNA"/>
</dbReference>
<keyword evidence="1" id="KW-0812">Transmembrane</keyword>
<dbReference type="Pfam" id="PF04892">
    <property type="entry name" value="VanZ"/>
    <property type="match status" value="1"/>
</dbReference>
<feature type="transmembrane region" description="Helical" evidence="1">
    <location>
        <begin position="81"/>
        <end position="102"/>
    </location>
</feature>
<evidence type="ECO:0000259" key="2">
    <source>
        <dbReference type="Pfam" id="PF04892"/>
    </source>
</evidence>
<evidence type="ECO:0000256" key="1">
    <source>
        <dbReference type="SAM" id="Phobius"/>
    </source>
</evidence>
<feature type="domain" description="VanZ-like" evidence="2">
    <location>
        <begin position="30"/>
        <end position="157"/>
    </location>
</feature>
<feature type="transmembrane region" description="Helical" evidence="1">
    <location>
        <begin position="141"/>
        <end position="160"/>
    </location>
</feature>
<dbReference type="InterPro" id="IPR053150">
    <property type="entry name" value="Teicoplanin_resist-assoc"/>
</dbReference>
<gene>
    <name evidence="3" type="ORF">ACFPTR_04650</name>
</gene>